<proteinExistence type="predicted"/>
<gene>
    <name evidence="2" type="ORF">M1B34_11530</name>
</gene>
<dbReference type="AlphaFoldDB" id="A0A9X2C6P2"/>
<organism evidence="2 3">
    <name type="scientific">Pseudomonas morbosilactucae</name>
    <dbReference type="NCBI Taxonomy" id="2938197"/>
    <lineage>
        <taxon>Bacteria</taxon>
        <taxon>Pseudomonadati</taxon>
        <taxon>Pseudomonadota</taxon>
        <taxon>Gammaproteobacteria</taxon>
        <taxon>Pseudomonadales</taxon>
        <taxon>Pseudomonadaceae</taxon>
        <taxon>Pseudomonas</taxon>
    </lineage>
</organism>
<dbReference type="EMBL" id="JALQCW010000023">
    <property type="protein sequence ID" value="MCK9798339.1"/>
    <property type="molecule type" value="Genomic_DNA"/>
</dbReference>
<dbReference type="Proteomes" id="UP001155059">
    <property type="component" value="Unassembled WGS sequence"/>
</dbReference>
<sequence>MKALLPLLVLLPLCGIAQAADIPLFNVDCPGNIAVSADPGGPVLINGQEAKTRSLDEHRFEAKGNDITLSISVADDDSVKVTYTGKHGAKGLCEAVDD</sequence>
<reference evidence="2 3" key="1">
    <citation type="journal article" date="2022" name="Int. J. Syst. Evol. Microbiol.">
        <title>Pseudomonas aegrilactucae sp. nov. and Pseudomonas morbosilactucae sp. nov., pathogens causing bacterial rot of lettuce in Japan.</title>
        <authorList>
            <person name="Sawada H."/>
            <person name="Fujikawa T."/>
            <person name="Satou M."/>
        </authorList>
    </citation>
    <scope>NUCLEOTIDE SEQUENCE [LARGE SCALE GENOMIC DNA]</scope>
    <source>
        <strain evidence="2 3">MAFF 302030</strain>
    </source>
</reference>
<evidence type="ECO:0000256" key="1">
    <source>
        <dbReference type="SAM" id="SignalP"/>
    </source>
</evidence>
<dbReference type="RefSeq" id="WP_123331860.1">
    <property type="nucleotide sequence ID" value="NZ_JALQCW010000023.1"/>
</dbReference>
<protein>
    <submittedName>
        <fullName evidence="2">Uncharacterized protein</fullName>
    </submittedName>
</protein>
<evidence type="ECO:0000313" key="3">
    <source>
        <dbReference type="Proteomes" id="UP001155059"/>
    </source>
</evidence>
<accession>A0A9X2C6P2</accession>
<evidence type="ECO:0000313" key="2">
    <source>
        <dbReference type="EMBL" id="MCK9798339.1"/>
    </source>
</evidence>
<feature type="signal peptide" evidence="1">
    <location>
        <begin position="1"/>
        <end position="19"/>
    </location>
</feature>
<name>A0A9X2C6P2_9PSED</name>
<keyword evidence="1" id="KW-0732">Signal</keyword>
<reference evidence="2 3" key="2">
    <citation type="journal article" date="2023" name="Plant Pathol.">
        <title>Dismantling and reorganizing Pseudomonas marginalis sensu#lato.</title>
        <authorList>
            <person name="Sawada H."/>
            <person name="Fujikawa T."/>
            <person name="Satou M."/>
        </authorList>
    </citation>
    <scope>NUCLEOTIDE SEQUENCE [LARGE SCALE GENOMIC DNA]</scope>
    <source>
        <strain evidence="2 3">MAFF 302030</strain>
    </source>
</reference>
<comment type="caution">
    <text evidence="2">The sequence shown here is derived from an EMBL/GenBank/DDBJ whole genome shotgun (WGS) entry which is preliminary data.</text>
</comment>
<feature type="chain" id="PRO_5040991675" evidence="1">
    <location>
        <begin position="20"/>
        <end position="98"/>
    </location>
</feature>